<evidence type="ECO:0000313" key="1">
    <source>
        <dbReference type="EMBL" id="UXZ46627.1"/>
    </source>
</evidence>
<dbReference type="EC" id="2.4.-.-" evidence="1"/>
<gene>
    <name evidence="1" type="ORF">K7K07_06400</name>
</gene>
<dbReference type="AlphaFoldDB" id="A0AAJ5SU88"/>
<reference evidence="1" key="1">
    <citation type="submission" date="2021-08" db="EMBL/GenBank/DDBJ databases">
        <authorList>
            <person name="Yaryura P.M."/>
            <person name="Bianco M.I."/>
            <person name="Morais C."/>
            <person name="Setubal J.C."/>
        </authorList>
    </citation>
    <scope>NUCLEOTIDE SEQUENCE</scope>
    <source>
        <strain evidence="1">AP1</strain>
    </source>
</reference>
<dbReference type="PANTHER" id="PTHR45947">
    <property type="entry name" value="SULFOQUINOVOSYL TRANSFERASE SQD2"/>
    <property type="match status" value="1"/>
</dbReference>
<name>A0AAJ5SU88_9PSED</name>
<dbReference type="InterPro" id="IPR050194">
    <property type="entry name" value="Glycosyltransferase_grp1"/>
</dbReference>
<keyword evidence="1" id="KW-0328">Glycosyltransferase</keyword>
<protein>
    <submittedName>
        <fullName evidence="1">Glycosyltransferase</fullName>
        <ecNumber evidence="1">2.4.-.-</ecNumber>
    </submittedName>
</protein>
<dbReference type="RefSeq" id="WP_263160037.1">
    <property type="nucleotide sequence ID" value="NZ_CP083803.1"/>
</dbReference>
<proteinExistence type="predicted"/>
<evidence type="ECO:0000313" key="2">
    <source>
        <dbReference type="Proteomes" id="UP001209279"/>
    </source>
</evidence>
<dbReference type="SUPFAM" id="SSF53756">
    <property type="entry name" value="UDP-Glycosyltransferase/glycogen phosphorylase"/>
    <property type="match status" value="1"/>
</dbReference>
<dbReference type="Proteomes" id="UP001209279">
    <property type="component" value="Chromosome"/>
</dbReference>
<organism evidence="1 2">
    <name type="scientific">Pseudomonas soli</name>
    <dbReference type="NCBI Taxonomy" id="1306993"/>
    <lineage>
        <taxon>Bacteria</taxon>
        <taxon>Pseudomonadati</taxon>
        <taxon>Pseudomonadota</taxon>
        <taxon>Gammaproteobacteria</taxon>
        <taxon>Pseudomonadales</taxon>
        <taxon>Pseudomonadaceae</taxon>
        <taxon>Pseudomonas</taxon>
    </lineage>
</organism>
<keyword evidence="1" id="KW-0808">Transferase</keyword>
<sequence length="364" mass="39695">MNILNVMWSGGAPFSSIHSVHRQVLAHACAQAQVHNWLLLGDGLCSGVGQVRSWHLPARVLKGRLPYRLTLAWVRWRLRRALRDVEPDVLLVDGLGVARLLLPLMQHFPEVRIAVLFHGATRLTGRDIAVFRRFPMERLSVAAVSATLAGTLERDLGRSVRTLRVALDPEAFGSQLPSRAEARRSLGLASEASAPVLGAVGRLVESKGFELLIEAFAKANAAQPGMRLAILGDGPLRGKLEARISSLGVGDSVRLYGHREDSTRLYPAFDWLFVPSHAEGLGLVVQEAVLSRVPVVCSDLPVFREQLGESGCYLPVGDESAWAAVMSDCRQWSAEAKASEQWKALAPDRAWQAFKAGSAGLLER</sequence>
<dbReference type="Pfam" id="PF13692">
    <property type="entry name" value="Glyco_trans_1_4"/>
    <property type="match status" value="1"/>
</dbReference>
<dbReference type="PANTHER" id="PTHR45947:SF3">
    <property type="entry name" value="SULFOQUINOVOSYL TRANSFERASE SQD2"/>
    <property type="match status" value="1"/>
</dbReference>
<dbReference type="GO" id="GO:0016757">
    <property type="term" value="F:glycosyltransferase activity"/>
    <property type="evidence" value="ECO:0007669"/>
    <property type="project" value="UniProtKB-KW"/>
</dbReference>
<dbReference type="EMBL" id="CP083803">
    <property type="protein sequence ID" value="UXZ46627.1"/>
    <property type="molecule type" value="Genomic_DNA"/>
</dbReference>
<dbReference type="Gene3D" id="3.40.50.2000">
    <property type="entry name" value="Glycogen Phosphorylase B"/>
    <property type="match status" value="2"/>
</dbReference>
<accession>A0AAJ5SU88</accession>